<keyword evidence="3" id="KW-1185">Reference proteome</keyword>
<comment type="caution">
    <text evidence="2">The sequence shown here is derived from an EMBL/GenBank/DDBJ whole genome shotgun (WGS) entry which is preliminary data.</text>
</comment>
<name>A0ABP9WVF4_9CHLR</name>
<protein>
    <submittedName>
        <fullName evidence="2">Uncharacterized protein</fullName>
    </submittedName>
</protein>
<organism evidence="2 3">
    <name type="scientific">Herpetosiphon gulosus</name>
    <dbReference type="NCBI Taxonomy" id="1973496"/>
    <lineage>
        <taxon>Bacteria</taxon>
        <taxon>Bacillati</taxon>
        <taxon>Chloroflexota</taxon>
        <taxon>Chloroflexia</taxon>
        <taxon>Herpetosiphonales</taxon>
        <taxon>Herpetosiphonaceae</taxon>
        <taxon>Herpetosiphon</taxon>
    </lineage>
</organism>
<dbReference type="Proteomes" id="UP001428290">
    <property type="component" value="Unassembled WGS sequence"/>
</dbReference>
<feature type="chain" id="PRO_5046693043" evidence="1">
    <location>
        <begin position="25"/>
        <end position="428"/>
    </location>
</feature>
<keyword evidence="1" id="KW-0732">Signal</keyword>
<dbReference type="RefSeq" id="WP_345720834.1">
    <property type="nucleotide sequence ID" value="NZ_BAABRU010000003.1"/>
</dbReference>
<proteinExistence type="predicted"/>
<sequence length="428" mass="47795">MLTRFLKPLALVGLILIMPAQVKGQPHINNVESPQSVNQVVNNPNCTAYERAWGDWCVYTFTDAVPDKVVNGFANIYHASAWYEDNKWQMVVGGWRTATQDHDHIFKLSSTDQYGVSSFNQVGTTAYINNAWETTASADCPPANPYLNETPKPCPVSGTSVRSYHSVQPDLFSMKWTRPRPAGWTCCDTLYYAYDIQEAHDPEQNVAIHYAWIDANGILQRGGMYGDKNPILNWHIGSTNNRYVTGTSDARVTYDPATQKFYMIYTDHGFSNILTNPVSKSFLSIAQSNWTNLAYTNPVTNILPWVGSSNVNGQIVVTGNNPYEYYLFYTVYPSSNSDIWVVKSSGGITGPYEQQNAKKIISPVAPYKVAGTPYVFCNTAINPPQWQMYFNGATTATDNQIFTAFLHKTCEYDANNPTVPSLTPPVLP</sequence>
<evidence type="ECO:0000256" key="1">
    <source>
        <dbReference type="SAM" id="SignalP"/>
    </source>
</evidence>
<dbReference type="EMBL" id="BAABRU010000003">
    <property type="protein sequence ID" value="GAA5527195.1"/>
    <property type="molecule type" value="Genomic_DNA"/>
</dbReference>
<reference evidence="2 3" key="1">
    <citation type="submission" date="2024-02" db="EMBL/GenBank/DDBJ databases">
        <title>Herpetosiphon gulosus NBRC 112829.</title>
        <authorList>
            <person name="Ichikawa N."/>
            <person name="Katano-Makiyama Y."/>
            <person name="Hidaka K."/>
        </authorList>
    </citation>
    <scope>NUCLEOTIDE SEQUENCE [LARGE SCALE GENOMIC DNA]</scope>
    <source>
        <strain evidence="2 3">NBRC 112829</strain>
    </source>
</reference>
<accession>A0ABP9WVF4</accession>
<feature type="signal peptide" evidence="1">
    <location>
        <begin position="1"/>
        <end position="24"/>
    </location>
</feature>
<gene>
    <name evidence="2" type="ORF">Hgul01_00979</name>
</gene>
<evidence type="ECO:0000313" key="3">
    <source>
        <dbReference type="Proteomes" id="UP001428290"/>
    </source>
</evidence>
<evidence type="ECO:0000313" key="2">
    <source>
        <dbReference type="EMBL" id="GAA5527195.1"/>
    </source>
</evidence>